<reference evidence="3 4" key="1">
    <citation type="submission" date="2016-10" db="EMBL/GenBank/DDBJ databases">
        <authorList>
            <person name="de Groot N.N."/>
        </authorList>
    </citation>
    <scope>NUCLEOTIDE SEQUENCE [LARGE SCALE GENOMIC DNA]</scope>
    <source>
        <strain evidence="3 4">AA1</strain>
    </source>
</reference>
<feature type="region of interest" description="Disordered" evidence="1">
    <location>
        <begin position="414"/>
        <end position="450"/>
    </location>
</feature>
<dbReference type="EMBL" id="FMUX01000015">
    <property type="protein sequence ID" value="SCY66435.1"/>
    <property type="molecule type" value="Genomic_DNA"/>
</dbReference>
<name>A0A1G5HRD8_9BACT</name>
<gene>
    <name evidence="3" type="ORF">SAMN05216233_11597</name>
</gene>
<dbReference type="InterPro" id="IPR016187">
    <property type="entry name" value="CTDL_fold"/>
</dbReference>
<evidence type="ECO:0000313" key="3">
    <source>
        <dbReference type="EMBL" id="SCY66435.1"/>
    </source>
</evidence>
<dbReference type="PANTHER" id="PTHR23150:SF19">
    <property type="entry name" value="FORMYLGLYCINE-GENERATING ENZYME"/>
    <property type="match status" value="1"/>
</dbReference>
<organism evidence="3 4">
    <name type="scientific">Desulfoluna spongiiphila</name>
    <dbReference type="NCBI Taxonomy" id="419481"/>
    <lineage>
        <taxon>Bacteria</taxon>
        <taxon>Pseudomonadati</taxon>
        <taxon>Thermodesulfobacteriota</taxon>
        <taxon>Desulfobacteria</taxon>
        <taxon>Desulfobacterales</taxon>
        <taxon>Desulfolunaceae</taxon>
        <taxon>Desulfoluna</taxon>
    </lineage>
</organism>
<dbReference type="InterPro" id="IPR051043">
    <property type="entry name" value="Sulfatase_Mod_Factor_Kinase"/>
</dbReference>
<feature type="region of interest" description="Disordered" evidence="1">
    <location>
        <begin position="266"/>
        <end position="388"/>
    </location>
</feature>
<dbReference type="Proteomes" id="UP000198870">
    <property type="component" value="Unassembled WGS sequence"/>
</dbReference>
<feature type="domain" description="Sulfatase-modifying factor enzyme-like" evidence="2">
    <location>
        <begin position="578"/>
        <end position="794"/>
    </location>
</feature>
<evidence type="ECO:0000259" key="2">
    <source>
        <dbReference type="Pfam" id="PF03781"/>
    </source>
</evidence>
<proteinExistence type="predicted"/>
<dbReference type="Gene3D" id="3.90.1580.10">
    <property type="entry name" value="paralog of FGE (formylglycine-generating enzyme)"/>
    <property type="match status" value="1"/>
</dbReference>
<dbReference type="AlphaFoldDB" id="A0A1G5HRD8"/>
<dbReference type="InterPro" id="IPR005532">
    <property type="entry name" value="SUMF_dom"/>
</dbReference>
<evidence type="ECO:0000256" key="1">
    <source>
        <dbReference type="SAM" id="MobiDB-lite"/>
    </source>
</evidence>
<dbReference type="Pfam" id="PF03781">
    <property type="entry name" value="FGE-sulfatase"/>
    <property type="match status" value="1"/>
</dbReference>
<dbReference type="GO" id="GO:0120147">
    <property type="term" value="F:formylglycine-generating oxidase activity"/>
    <property type="evidence" value="ECO:0007669"/>
    <property type="project" value="TreeGrafter"/>
</dbReference>
<evidence type="ECO:0000313" key="4">
    <source>
        <dbReference type="Proteomes" id="UP000198870"/>
    </source>
</evidence>
<feature type="compositionally biased region" description="Acidic residues" evidence="1">
    <location>
        <begin position="270"/>
        <end position="388"/>
    </location>
</feature>
<sequence>MFFLSPLGPVVHPTLNIEGTALGYYPQCVRPGIATIPKDSKRHKTMKSPSARRGLPGIVTHARLGYGAFQGTICGHRTQTGSIAETRHMNSDSFHNATFTPEAMDEVIEHLGYSRHSRNMAYLKALLAHAGTEEGYGSQPMDSDRLVQAIWNTEDPGQLRSRRKNLSTIRSSVNRDLSRLYKDGNNPEGVTISPEHALVVSQEAKEALYAPFANHFTNANSPEIEKASALLDALAEMAEKGGPLLDSTEGLAEKLKRAVKALEKGGALPELEEKEAPEEVSDEEIEEVEEAEDEETEILDEEDELEELPEEEFEEVEEDEGEELDILDEEDELEEIPDEEFEEVEEDEDEELDILDEEDELEEIPDEEFEEVEEDEDKELDILDEGDELEEIPDEEFEEVEEDEDEELDILDEEDDLEEIPEDDIEEMEEAEDDELDIVDEDEDLEEIPEDDIEEVEEAEDDELDIVDEDEDLEEIPEDDIEEVEEAEDDELDIIDDDEDLEEISDDDIEEVEDVEDEDLEDTSPWAADEDPDAMQERADRFDALLNESERYYNRYIHIPTGRYPALDPVTGEETLADLEEFLAGKYPVTNALFEVFIGRTGYKTTAEERGFGAVYEPRLTRQSRGKGISLSTSKGLRLIRGANWYKPSGARSSVHTSAHHPVVQVSYEDAMAFASWSGKRLPTLAQWLATGGRTATPYPWGDAWGSHLCNTEEVGAGGTLPVDTFPKGASPFDVYDLMGNTMEWVSDLLPEKGGEPVKTAVGGSFLSDRTLTRQQLQILDTRFSSNVLGFRCVGW</sequence>
<accession>A0A1G5HRD8</accession>
<dbReference type="SUPFAM" id="SSF56436">
    <property type="entry name" value="C-type lectin-like"/>
    <property type="match status" value="1"/>
</dbReference>
<dbReference type="InterPro" id="IPR042095">
    <property type="entry name" value="SUMF_sf"/>
</dbReference>
<keyword evidence="4" id="KW-1185">Reference proteome</keyword>
<dbReference type="STRING" id="419481.SAMN05216233_11597"/>
<protein>
    <submittedName>
        <fullName evidence="3">Sulfatase-modifying factor enzyme 1</fullName>
    </submittedName>
</protein>
<dbReference type="PANTHER" id="PTHR23150">
    <property type="entry name" value="SULFATASE MODIFYING FACTOR 1, 2"/>
    <property type="match status" value="1"/>
</dbReference>